<evidence type="ECO:0000259" key="13">
    <source>
        <dbReference type="Pfam" id="PF01435"/>
    </source>
</evidence>
<dbReference type="PANTHER" id="PTHR43221">
    <property type="entry name" value="PROTEASE HTPX"/>
    <property type="match status" value="1"/>
</dbReference>
<name>A0ABP7SMA2_9SPHN</name>
<proteinExistence type="predicted"/>
<dbReference type="RefSeq" id="WP_344706278.1">
    <property type="nucleotide sequence ID" value="NZ_BAABBQ010000001.1"/>
</dbReference>
<keyword evidence="7" id="KW-0378">Hydrolase</keyword>
<evidence type="ECO:0000313" key="15">
    <source>
        <dbReference type="Proteomes" id="UP001500235"/>
    </source>
</evidence>
<sequence length="628" mass="68335">MVSCSLRLDSSADHWNSGFRIDSRYHPLVARLTRSAERDAASYRRRVILAALLGYVVVGALIGLLLAVVVGSAWSLFGSSSGAYVKVKLGLVAGALAFAILRSMIVRDDGPSGVLLQRDDAPELFALIDEVRLQLGGFPLHAVYVSDDLNASMAQPARWWIFGTRNILTLGIPLLSSVDPAELRAIIAHEFGHSVGGHGRWAAFVYKVRMRWMQMAERLQSGFAAALLGRFFRWYGPWFNAYSFVLARQQEYEADRVAASVTSPATAGHALLRIEAAADHYSDHWERLWSEARTSAEPSALPFRSFRPHSSGDPSSAEQAIRRALRRPTGLDDTHPSLSDRLAALGVAADAPLPETAGSALDLLGPAADALLDHYDRMWWDNAHPSWTAFHADLPALLEERHRLTALVDTGEASPPDCDALVEVAEQVGGTEGGIDARRSILRAFPGAVPNRFHLGMILLGRDDPEGVALTEQAIAEWPGLGEVGYGALADFAALNDEAAVERYRALGAQAVEQEKRSSGEFNKLGRGDHFAPLSLSPPDLARLVAAASAVEGVKTLVAGERRLQSDGRCQRVFVFEARRGHDSNALLDALMPLFLPHGDVAGMEKGLRNRWLHRRLRALDGGRLIGD</sequence>
<dbReference type="InterPro" id="IPR001915">
    <property type="entry name" value="Peptidase_M48"/>
</dbReference>
<gene>
    <name evidence="14" type="ORF">GCM10022280_10030</name>
</gene>
<keyword evidence="5 12" id="KW-0812">Transmembrane</keyword>
<dbReference type="Proteomes" id="UP001500235">
    <property type="component" value="Unassembled WGS sequence"/>
</dbReference>
<keyword evidence="15" id="KW-1185">Reference proteome</keyword>
<organism evidence="14 15">
    <name type="scientific">Sphingomonas swuensis</name>
    <dbReference type="NCBI Taxonomy" id="977800"/>
    <lineage>
        <taxon>Bacteria</taxon>
        <taxon>Pseudomonadati</taxon>
        <taxon>Pseudomonadota</taxon>
        <taxon>Alphaproteobacteria</taxon>
        <taxon>Sphingomonadales</taxon>
        <taxon>Sphingomonadaceae</taxon>
        <taxon>Sphingomonas</taxon>
    </lineage>
</organism>
<evidence type="ECO:0000256" key="12">
    <source>
        <dbReference type="SAM" id="Phobius"/>
    </source>
</evidence>
<keyword evidence="10" id="KW-0482">Metalloprotease</keyword>
<dbReference type="CDD" id="cd07328">
    <property type="entry name" value="M48_Ste24p_like"/>
    <property type="match status" value="1"/>
</dbReference>
<evidence type="ECO:0000256" key="9">
    <source>
        <dbReference type="ARBA" id="ARBA00022989"/>
    </source>
</evidence>
<evidence type="ECO:0000256" key="8">
    <source>
        <dbReference type="ARBA" id="ARBA00022833"/>
    </source>
</evidence>
<evidence type="ECO:0000256" key="6">
    <source>
        <dbReference type="ARBA" id="ARBA00022723"/>
    </source>
</evidence>
<dbReference type="EMBL" id="BAABBQ010000001">
    <property type="protein sequence ID" value="GAA4013709.1"/>
    <property type="molecule type" value="Genomic_DNA"/>
</dbReference>
<reference evidence="15" key="1">
    <citation type="journal article" date="2019" name="Int. J. Syst. Evol. Microbiol.">
        <title>The Global Catalogue of Microorganisms (GCM) 10K type strain sequencing project: providing services to taxonomists for standard genome sequencing and annotation.</title>
        <authorList>
            <consortium name="The Broad Institute Genomics Platform"/>
            <consortium name="The Broad Institute Genome Sequencing Center for Infectious Disease"/>
            <person name="Wu L."/>
            <person name="Ma J."/>
        </authorList>
    </citation>
    <scope>NUCLEOTIDE SEQUENCE [LARGE SCALE GENOMIC DNA]</scope>
    <source>
        <strain evidence="15">JCM 17563</strain>
    </source>
</reference>
<keyword evidence="3" id="KW-1003">Cell membrane</keyword>
<comment type="caution">
    <text evidence="14">The sequence shown here is derived from an EMBL/GenBank/DDBJ whole genome shotgun (WGS) entry which is preliminary data.</text>
</comment>
<evidence type="ECO:0000256" key="2">
    <source>
        <dbReference type="ARBA" id="ARBA00004651"/>
    </source>
</evidence>
<accession>A0ABP7SMA2</accession>
<evidence type="ECO:0000256" key="3">
    <source>
        <dbReference type="ARBA" id="ARBA00022475"/>
    </source>
</evidence>
<dbReference type="InterPro" id="IPR050083">
    <property type="entry name" value="HtpX_protease"/>
</dbReference>
<keyword evidence="6" id="KW-0479">Metal-binding</keyword>
<protein>
    <recommendedName>
        <fullName evidence="13">Peptidase M48 domain-containing protein</fullName>
    </recommendedName>
</protein>
<feature type="transmembrane region" description="Helical" evidence="12">
    <location>
        <begin position="47"/>
        <end position="77"/>
    </location>
</feature>
<evidence type="ECO:0000256" key="11">
    <source>
        <dbReference type="ARBA" id="ARBA00023136"/>
    </source>
</evidence>
<keyword evidence="9 12" id="KW-1133">Transmembrane helix</keyword>
<evidence type="ECO:0000256" key="4">
    <source>
        <dbReference type="ARBA" id="ARBA00022670"/>
    </source>
</evidence>
<comment type="subcellular location">
    <subcellularLocation>
        <location evidence="2">Cell membrane</location>
        <topology evidence="2">Multi-pass membrane protein</topology>
    </subcellularLocation>
</comment>
<dbReference type="Gene3D" id="3.30.2010.10">
    <property type="entry name" value="Metalloproteases ('zincins'), catalytic domain"/>
    <property type="match status" value="1"/>
</dbReference>
<keyword evidence="11 12" id="KW-0472">Membrane</keyword>
<keyword evidence="8" id="KW-0862">Zinc</keyword>
<evidence type="ECO:0000256" key="5">
    <source>
        <dbReference type="ARBA" id="ARBA00022692"/>
    </source>
</evidence>
<dbReference type="PANTHER" id="PTHR43221:SF1">
    <property type="entry name" value="PROTEASE HTPX"/>
    <property type="match status" value="1"/>
</dbReference>
<dbReference type="Pfam" id="PF01435">
    <property type="entry name" value="Peptidase_M48"/>
    <property type="match status" value="1"/>
</dbReference>
<evidence type="ECO:0000256" key="1">
    <source>
        <dbReference type="ARBA" id="ARBA00001947"/>
    </source>
</evidence>
<feature type="domain" description="Peptidase M48" evidence="13">
    <location>
        <begin position="173"/>
        <end position="345"/>
    </location>
</feature>
<evidence type="ECO:0000313" key="14">
    <source>
        <dbReference type="EMBL" id="GAA4013709.1"/>
    </source>
</evidence>
<evidence type="ECO:0000256" key="10">
    <source>
        <dbReference type="ARBA" id="ARBA00023049"/>
    </source>
</evidence>
<comment type="cofactor">
    <cofactor evidence="1">
        <name>Zn(2+)</name>
        <dbReference type="ChEBI" id="CHEBI:29105"/>
    </cofactor>
</comment>
<keyword evidence="4" id="KW-0645">Protease</keyword>
<evidence type="ECO:0000256" key="7">
    <source>
        <dbReference type="ARBA" id="ARBA00022801"/>
    </source>
</evidence>